<dbReference type="RefSeq" id="WP_118916335.1">
    <property type="nucleotide sequence ID" value="NZ_CP032097.1"/>
</dbReference>
<organism evidence="3 5">
    <name type="scientific">Arcobacter ellisii</name>
    <dbReference type="NCBI Taxonomy" id="913109"/>
    <lineage>
        <taxon>Bacteria</taxon>
        <taxon>Pseudomonadati</taxon>
        <taxon>Campylobacterota</taxon>
        <taxon>Epsilonproteobacteria</taxon>
        <taxon>Campylobacterales</taxon>
        <taxon>Arcobacteraceae</taxon>
        <taxon>Arcobacter</taxon>
    </lineage>
</organism>
<feature type="transmembrane region" description="Helical" evidence="1">
    <location>
        <begin position="12"/>
        <end position="30"/>
    </location>
</feature>
<proteinExistence type="predicted"/>
<evidence type="ECO:0000256" key="1">
    <source>
        <dbReference type="SAM" id="Phobius"/>
    </source>
</evidence>
<reference evidence="3 5" key="1">
    <citation type="submission" date="2017-09" db="EMBL/GenBank/DDBJ databases">
        <title>Genomics of the genus Arcobacter.</title>
        <authorList>
            <person name="Perez-Cataluna A."/>
            <person name="Figueras M.J."/>
            <person name="Salas-Masso N."/>
        </authorList>
    </citation>
    <scope>NUCLEOTIDE SEQUENCE [LARGE SCALE GENOMIC DNA]</scope>
    <source>
        <strain evidence="3 5">CECT 7837</strain>
    </source>
</reference>
<sequence length="105" mass="12266">MNNEIRKLPKKTIIIIGVMIVIALIGFLFLKDLKEQKLIEILQSIGYKNIKDVTVINKLSVEDAETRYRSTVYKVKFYNQDSNQTCIGFVHKEKDNHYTKDIDCK</sequence>
<dbReference type="KEGG" id="aell:AELL_0399"/>
<accession>A0A347U5G3</accession>
<keyword evidence="1" id="KW-0812">Transmembrane</keyword>
<keyword evidence="1" id="KW-1133">Transmembrane helix</keyword>
<evidence type="ECO:0008006" key="6">
    <source>
        <dbReference type="Google" id="ProtNLM"/>
    </source>
</evidence>
<dbReference type="OrthoDB" id="5365719at2"/>
<keyword evidence="4" id="KW-1185">Reference proteome</keyword>
<evidence type="ECO:0000313" key="4">
    <source>
        <dbReference type="Proteomes" id="UP000262582"/>
    </source>
</evidence>
<name>A0A347U5G3_9BACT</name>
<dbReference type="Proteomes" id="UP000290588">
    <property type="component" value="Unassembled WGS sequence"/>
</dbReference>
<dbReference type="Proteomes" id="UP000262582">
    <property type="component" value="Chromosome"/>
</dbReference>
<keyword evidence="1" id="KW-0472">Membrane</keyword>
<protein>
    <recommendedName>
        <fullName evidence="6">DUF3139 domain-containing protein</fullName>
    </recommendedName>
</protein>
<evidence type="ECO:0000313" key="2">
    <source>
        <dbReference type="EMBL" id="AXX94091.1"/>
    </source>
</evidence>
<reference evidence="2 4" key="2">
    <citation type="submission" date="2018-08" db="EMBL/GenBank/DDBJ databases">
        <title>Complete genome of the Arcobacter ellisii type strain LMG 26155.</title>
        <authorList>
            <person name="Miller W.G."/>
            <person name="Yee E."/>
            <person name="Bono J.L."/>
        </authorList>
    </citation>
    <scope>NUCLEOTIDE SEQUENCE [LARGE SCALE GENOMIC DNA]</scope>
    <source>
        <strain evidence="2 4">LMG 26155</strain>
    </source>
</reference>
<dbReference type="EMBL" id="CP032097">
    <property type="protein sequence ID" value="AXX94091.1"/>
    <property type="molecule type" value="Genomic_DNA"/>
</dbReference>
<dbReference type="EMBL" id="NXIG01000002">
    <property type="protein sequence ID" value="RXI32451.1"/>
    <property type="molecule type" value="Genomic_DNA"/>
</dbReference>
<evidence type="ECO:0000313" key="3">
    <source>
        <dbReference type="EMBL" id="RXI32451.1"/>
    </source>
</evidence>
<dbReference type="AlphaFoldDB" id="A0A347U5G3"/>
<evidence type="ECO:0000313" key="5">
    <source>
        <dbReference type="Proteomes" id="UP000290588"/>
    </source>
</evidence>
<gene>
    <name evidence="2" type="ORF">AELL_0399</name>
    <name evidence="3" type="ORF">CP962_02270</name>
</gene>